<dbReference type="Pfam" id="PF05872">
    <property type="entry name" value="HerA_C"/>
    <property type="match status" value="1"/>
</dbReference>
<evidence type="ECO:0000313" key="2">
    <source>
        <dbReference type="EMBL" id="MCI4682159.1"/>
    </source>
</evidence>
<reference evidence="2" key="1">
    <citation type="journal article" date="2022" name="ISME J.">
        <title>Identification of active gaseous-alkane degraders at natural gas seeps.</title>
        <authorList>
            <person name="Farhan Ul Haque M."/>
            <person name="Hernandez M."/>
            <person name="Crombie A.T."/>
            <person name="Murrell J.C."/>
        </authorList>
    </citation>
    <scope>NUCLEOTIDE SEQUENCE</scope>
    <source>
        <strain evidence="2">PC2</strain>
    </source>
</reference>
<name>A0ABS9Z3C0_9HYPH</name>
<dbReference type="Gene3D" id="3.40.50.300">
    <property type="entry name" value="P-loop containing nucleotide triphosphate hydrolases"/>
    <property type="match status" value="2"/>
</dbReference>
<comment type="caution">
    <text evidence="2">The sequence shown here is derived from an EMBL/GenBank/DDBJ whole genome shotgun (WGS) entry which is preliminary data.</text>
</comment>
<accession>A0ABS9Z3C0</accession>
<keyword evidence="3" id="KW-1185">Reference proteome</keyword>
<dbReference type="InterPro" id="IPR027417">
    <property type="entry name" value="P-loop_NTPase"/>
</dbReference>
<dbReference type="SUPFAM" id="SSF52540">
    <property type="entry name" value="P-loop containing nucleoside triphosphate hydrolases"/>
    <property type="match status" value="1"/>
</dbReference>
<dbReference type="EMBL" id="JAIVFP010000001">
    <property type="protein sequence ID" value="MCI4682159.1"/>
    <property type="molecule type" value="Genomic_DNA"/>
</dbReference>
<sequence>MADDPSNVPGKILVGKAEDYIYLLLRYGNRHGLIAGATGTGKTVTLQKLAEGFCGAGACVFAADVKGDLSGIAMPGDGARPFVARAQEIGLAYEPDQFRCVFWDIFGEKGHPVRATIAEMGPLLLARILQLNEIQEGVLNIAFRVADEQGLALLDLKDLRAMLAFVSENASDLQQRYGNVSAASVGAIQRQLLVLENQGADKFFGEPALDIMDLLKPDIDGRGFIHILKAEKLIRSPNLYATFLFWLLSELFVRLPEVGDPDKPKLVFFFDEAHFLFDDAPKALLRAIEQVVRLIRSKGVGVFFVTQSPLDVPEVVLGQLGNRAQHALRAFTPRDQKAVKTAAETFRQNPALDTADVITKLNVGEALVSMLEGSGTPAMVTRVKIAPPVSRVGPITDAELQEVQESSPFKGKYDVAVDRESAFEMLQARAQSRTSGAPVGTNNEGEGGLLSQIGAGLQDLFRSHGKRPSVAQSAVRSAATSAARTVGSAIAREILRGITGGMK</sequence>
<feature type="domain" description="Helicase HerA-like C-terminal" evidence="1">
    <location>
        <begin position="15"/>
        <end position="502"/>
    </location>
</feature>
<dbReference type="InterPro" id="IPR051162">
    <property type="entry name" value="T4SS_component"/>
</dbReference>
<dbReference type="RefSeq" id="WP_243066188.1">
    <property type="nucleotide sequence ID" value="NZ_JAIVFK010000014.1"/>
</dbReference>
<organism evidence="2 3">
    <name type="scientific">Candidatus Rhodoblastus alkanivorans</name>
    <dbReference type="NCBI Taxonomy" id="2954117"/>
    <lineage>
        <taxon>Bacteria</taxon>
        <taxon>Pseudomonadati</taxon>
        <taxon>Pseudomonadota</taxon>
        <taxon>Alphaproteobacteria</taxon>
        <taxon>Hyphomicrobiales</taxon>
        <taxon>Rhodoblastaceae</taxon>
        <taxon>Rhodoblastus</taxon>
    </lineage>
</organism>
<gene>
    <name evidence="2" type="ORF">K2U94_05170</name>
</gene>
<protein>
    <submittedName>
        <fullName evidence="2">DUF853 domain-containing protein</fullName>
    </submittedName>
</protein>
<dbReference type="InterPro" id="IPR033186">
    <property type="entry name" value="HerA_C"/>
</dbReference>
<dbReference type="PANTHER" id="PTHR30121:SF6">
    <property type="entry name" value="SLR6007 PROTEIN"/>
    <property type="match status" value="1"/>
</dbReference>
<dbReference type="Proteomes" id="UP001139104">
    <property type="component" value="Unassembled WGS sequence"/>
</dbReference>
<evidence type="ECO:0000313" key="3">
    <source>
        <dbReference type="Proteomes" id="UP001139104"/>
    </source>
</evidence>
<proteinExistence type="predicted"/>
<dbReference type="PANTHER" id="PTHR30121">
    <property type="entry name" value="UNCHARACTERIZED PROTEIN YJGR-RELATED"/>
    <property type="match status" value="1"/>
</dbReference>
<evidence type="ECO:0000259" key="1">
    <source>
        <dbReference type="Pfam" id="PF05872"/>
    </source>
</evidence>